<dbReference type="Gene3D" id="1.20.58.1910">
    <property type="match status" value="1"/>
</dbReference>
<protein>
    <submittedName>
        <fullName evidence="2">HD domain-containing protein</fullName>
    </submittedName>
</protein>
<evidence type="ECO:0000259" key="1">
    <source>
        <dbReference type="PROSITE" id="PS51831"/>
    </source>
</evidence>
<reference evidence="3" key="1">
    <citation type="journal article" date="2019" name="Int. J. Syst. Evol. Microbiol.">
        <title>The Global Catalogue of Microorganisms (GCM) 10K type strain sequencing project: providing services to taxonomists for standard genome sequencing and annotation.</title>
        <authorList>
            <consortium name="The Broad Institute Genomics Platform"/>
            <consortium name="The Broad Institute Genome Sequencing Center for Infectious Disease"/>
            <person name="Wu L."/>
            <person name="Ma J."/>
        </authorList>
    </citation>
    <scope>NUCLEOTIDE SEQUENCE [LARGE SCALE GENOMIC DNA]</scope>
    <source>
        <strain evidence="3">R28</strain>
    </source>
</reference>
<dbReference type="PANTHER" id="PTHR33594:SF1">
    <property type="entry name" value="HD_PDEASE DOMAIN-CONTAINING PROTEIN"/>
    <property type="match status" value="1"/>
</dbReference>
<proteinExistence type="predicted"/>
<dbReference type="EMBL" id="JBHUHQ010000021">
    <property type="protein sequence ID" value="MFD2045819.1"/>
    <property type="molecule type" value="Genomic_DNA"/>
</dbReference>
<gene>
    <name evidence="2" type="ORF">ACFSJF_16200</name>
</gene>
<evidence type="ECO:0000313" key="3">
    <source>
        <dbReference type="Proteomes" id="UP001597383"/>
    </source>
</evidence>
<organism evidence="2 3">
    <name type="scientific">Ornithinibacillus salinisoli</name>
    <dbReference type="NCBI Taxonomy" id="1848459"/>
    <lineage>
        <taxon>Bacteria</taxon>
        <taxon>Bacillati</taxon>
        <taxon>Bacillota</taxon>
        <taxon>Bacilli</taxon>
        <taxon>Bacillales</taxon>
        <taxon>Bacillaceae</taxon>
        <taxon>Ornithinibacillus</taxon>
    </lineage>
</organism>
<sequence>MDSNDQLQKIERYVYQLFSDDSTGHDYFHMKRVARMTREISLSEAADEFICEAAAWLHDVGDKKLFANTNKAIDEMNQFLKSIQLTEIQIEKIHQAIQDVSFSKGNIPKTLEGKIVQDADRLDAIGAIGIARTFAYGGANKQLIYHDEMKDHTSIQHFHDKLLKLKGLMHTPTAIRMAKERHVFLENYLQQFLNEW</sequence>
<accession>A0ABW4W1Z6</accession>
<dbReference type="PANTHER" id="PTHR33594">
    <property type="entry name" value="SUPERFAMILY HYDROLASE, PUTATIVE (AFU_ORTHOLOGUE AFUA_1G03035)-RELATED"/>
    <property type="match status" value="1"/>
</dbReference>
<dbReference type="InterPro" id="IPR003607">
    <property type="entry name" value="HD/PDEase_dom"/>
</dbReference>
<dbReference type="SMART" id="SM00471">
    <property type="entry name" value="HDc"/>
    <property type="match status" value="1"/>
</dbReference>
<dbReference type="Proteomes" id="UP001597383">
    <property type="component" value="Unassembled WGS sequence"/>
</dbReference>
<dbReference type="RefSeq" id="WP_377557256.1">
    <property type="nucleotide sequence ID" value="NZ_JBHUHQ010000021.1"/>
</dbReference>
<feature type="domain" description="HD" evidence="1">
    <location>
        <begin position="26"/>
        <end position="125"/>
    </location>
</feature>
<dbReference type="Gene3D" id="1.10.472.50">
    <property type="entry name" value="HD-domain/PDEase-like"/>
    <property type="match status" value="1"/>
</dbReference>
<evidence type="ECO:0000313" key="2">
    <source>
        <dbReference type="EMBL" id="MFD2045819.1"/>
    </source>
</evidence>
<keyword evidence="3" id="KW-1185">Reference proteome</keyword>
<comment type="caution">
    <text evidence="2">The sequence shown here is derived from an EMBL/GenBank/DDBJ whole genome shotgun (WGS) entry which is preliminary data.</text>
</comment>
<dbReference type="CDD" id="cd00077">
    <property type="entry name" value="HDc"/>
    <property type="match status" value="1"/>
</dbReference>
<dbReference type="Pfam" id="PF01966">
    <property type="entry name" value="HD"/>
    <property type="match status" value="1"/>
</dbReference>
<dbReference type="PROSITE" id="PS51831">
    <property type="entry name" value="HD"/>
    <property type="match status" value="1"/>
</dbReference>
<name>A0ABW4W1Z6_9BACI</name>
<dbReference type="InterPro" id="IPR006674">
    <property type="entry name" value="HD_domain"/>
</dbReference>
<dbReference type="SUPFAM" id="SSF109604">
    <property type="entry name" value="HD-domain/PDEase-like"/>
    <property type="match status" value="1"/>
</dbReference>